<proteinExistence type="predicted"/>
<dbReference type="CDD" id="cd03811">
    <property type="entry name" value="GT4_GT28_WabH-like"/>
    <property type="match status" value="1"/>
</dbReference>
<dbReference type="Gene3D" id="3.40.50.2000">
    <property type="entry name" value="Glycogen Phosphorylase B"/>
    <property type="match status" value="2"/>
</dbReference>
<feature type="domain" description="Glycosyl transferase family 1" evidence="1">
    <location>
        <begin position="194"/>
        <end position="358"/>
    </location>
</feature>
<gene>
    <name evidence="2" type="ORF">DW663_03580</name>
</gene>
<evidence type="ECO:0000313" key="3">
    <source>
        <dbReference type="Proteomes" id="UP000284676"/>
    </source>
</evidence>
<dbReference type="AlphaFoldDB" id="A0A414PZD0"/>
<accession>A0A414PZD0</accession>
<evidence type="ECO:0000313" key="2">
    <source>
        <dbReference type="EMBL" id="RHF73877.1"/>
    </source>
</evidence>
<reference evidence="2 3" key="1">
    <citation type="submission" date="2018-08" db="EMBL/GenBank/DDBJ databases">
        <title>A genome reference for cultivated species of the human gut microbiota.</title>
        <authorList>
            <person name="Zou Y."/>
            <person name="Xue W."/>
            <person name="Luo G."/>
        </authorList>
    </citation>
    <scope>NUCLEOTIDE SEQUENCE [LARGE SCALE GENOMIC DNA]</scope>
    <source>
        <strain evidence="2 3">AM25-1</strain>
    </source>
</reference>
<dbReference type="PANTHER" id="PTHR12526:SF630">
    <property type="entry name" value="GLYCOSYLTRANSFERASE"/>
    <property type="match status" value="1"/>
</dbReference>
<evidence type="ECO:0000259" key="1">
    <source>
        <dbReference type="Pfam" id="PF00534"/>
    </source>
</evidence>
<sequence>MKKRLLVHNGSISIGGQEKMLVEFLKALSPEKYEILLLVEQNIGDEKSYIEEIPEWIRYSFLTSQNFSRSLEKSRHSKNPLKRAWYSFLLREKKRRATREIQKYLDFSDIIIDYNMGLLRNLHKLNLEGKILVGWSHAGNGELPKSKQKRENQERYDYIVTINERMKRGFEKNTTHPKIEKLYNFMGLENIVEKSEVEIAEDFRYILSVGSLTENKNQSLLIDVFSELKKEQNIPEKLVLIGEGKERESLENKIKNLGMEKEIFLLGARLNPYNYIKRAELYIVTSKEEGFSLTTLEAMTLKTMVIATKTDGTREILGEDSKYGKLVENRKEELKKEIAYHLKNIDKRREYEELAYKRAHDFSKENAVAKIEEFIDKL</sequence>
<dbReference type="SUPFAM" id="SSF53756">
    <property type="entry name" value="UDP-Glycosyltransferase/glycogen phosphorylase"/>
    <property type="match status" value="1"/>
</dbReference>
<dbReference type="GO" id="GO:0016757">
    <property type="term" value="F:glycosyltransferase activity"/>
    <property type="evidence" value="ECO:0007669"/>
    <property type="project" value="InterPro"/>
</dbReference>
<dbReference type="PANTHER" id="PTHR12526">
    <property type="entry name" value="GLYCOSYLTRANSFERASE"/>
    <property type="match status" value="1"/>
</dbReference>
<dbReference type="RefSeq" id="WP_118234101.1">
    <property type="nucleotide sequence ID" value="NZ_QRHL01000003.1"/>
</dbReference>
<organism evidence="2 3">
    <name type="scientific">Fusobacterium mortiferum</name>
    <dbReference type="NCBI Taxonomy" id="850"/>
    <lineage>
        <taxon>Bacteria</taxon>
        <taxon>Fusobacteriati</taxon>
        <taxon>Fusobacteriota</taxon>
        <taxon>Fusobacteriia</taxon>
        <taxon>Fusobacteriales</taxon>
        <taxon>Fusobacteriaceae</taxon>
        <taxon>Fusobacterium</taxon>
    </lineage>
</organism>
<dbReference type="EMBL" id="QRHL01000003">
    <property type="protein sequence ID" value="RHF73877.1"/>
    <property type="molecule type" value="Genomic_DNA"/>
</dbReference>
<protein>
    <submittedName>
        <fullName evidence="2">Glycosyltransferase</fullName>
    </submittedName>
</protein>
<dbReference type="Pfam" id="PF00534">
    <property type="entry name" value="Glycos_transf_1"/>
    <property type="match status" value="1"/>
</dbReference>
<dbReference type="Proteomes" id="UP000284676">
    <property type="component" value="Unassembled WGS sequence"/>
</dbReference>
<keyword evidence="2" id="KW-0808">Transferase</keyword>
<name>A0A414PZD0_FUSMR</name>
<dbReference type="InterPro" id="IPR001296">
    <property type="entry name" value="Glyco_trans_1"/>
</dbReference>
<comment type="caution">
    <text evidence="2">The sequence shown here is derived from an EMBL/GenBank/DDBJ whole genome shotgun (WGS) entry which is preliminary data.</text>
</comment>